<keyword evidence="3" id="KW-0863">Zinc-finger</keyword>
<evidence type="ECO:0000313" key="8">
    <source>
        <dbReference type="Proteomes" id="UP000078595"/>
    </source>
</evidence>
<reference evidence="7" key="1">
    <citation type="submission" date="2013-07" db="EMBL/GenBank/DDBJ databases">
        <authorList>
            <consortium name="The Broad Institute Genome Sequencing Platform"/>
            <person name="Cuomo C."/>
            <person name="Litvintseva A."/>
            <person name="Chen Y."/>
            <person name="Heitman J."/>
            <person name="Sun S."/>
            <person name="Springer D."/>
            <person name="Dromer F."/>
            <person name="Young S.K."/>
            <person name="Zeng Q."/>
            <person name="Gargeya S."/>
            <person name="Fitzgerald M."/>
            <person name="Abouelleil A."/>
            <person name="Alvarado L."/>
            <person name="Berlin A.M."/>
            <person name="Chapman S.B."/>
            <person name="Dewar J."/>
            <person name="Goldberg J."/>
            <person name="Griggs A."/>
            <person name="Gujja S."/>
            <person name="Hansen M."/>
            <person name="Howarth C."/>
            <person name="Imamovic A."/>
            <person name="Larimer J."/>
            <person name="McCowan C."/>
            <person name="Murphy C."/>
            <person name="Pearson M."/>
            <person name="Priest M."/>
            <person name="Roberts A."/>
            <person name="Saif S."/>
            <person name="Shea T."/>
            <person name="Sykes S."/>
            <person name="Wortman J."/>
            <person name="Nusbaum C."/>
            <person name="Birren B."/>
        </authorList>
    </citation>
    <scope>NUCLEOTIDE SEQUENCE</scope>
    <source>
        <strain evidence="7">CBS 10117</strain>
    </source>
</reference>
<dbReference type="EMBL" id="CP144540">
    <property type="protein sequence ID" value="WWC65840.1"/>
    <property type="molecule type" value="Genomic_DNA"/>
</dbReference>
<keyword evidence="4" id="KW-0862">Zinc</keyword>
<feature type="region of interest" description="Disordered" evidence="6">
    <location>
        <begin position="167"/>
        <end position="218"/>
    </location>
</feature>
<dbReference type="Proteomes" id="UP000078595">
    <property type="component" value="Chromosome 11"/>
</dbReference>
<gene>
    <name evidence="7" type="ORF">I303_108462</name>
</gene>
<feature type="region of interest" description="Disordered" evidence="6">
    <location>
        <begin position="104"/>
        <end position="153"/>
    </location>
</feature>
<evidence type="ECO:0000256" key="1">
    <source>
        <dbReference type="ARBA" id="ARBA00004123"/>
    </source>
</evidence>
<dbReference type="RefSeq" id="XP_065825917.1">
    <property type="nucleotide sequence ID" value="XM_065969845.1"/>
</dbReference>
<dbReference type="KEGG" id="kdj:90830196"/>
<name>A0AAJ8KYP6_9TREE</name>
<sequence length="218" mass="22402">MSRLTNTLPGRDGYDIEIFGMEGVPANAVAEWKSRKEAEAGTAALAAAAAALRPRQSYNVIPEADLQAALEQHKKLMAARNNPAPPVSFPPFGGAPVPFPAASPPAGFRPPFPPAGIPSFPPTSGSPLPQGSPATTAPGVGGLPAPPTFLPQSAAPAPATVVEIQPPKDGVMWPDATASPAEKRAQQSRYRYVSPAPEGEGEEGSGVGKKRKAAADFL</sequence>
<evidence type="ECO:0000256" key="5">
    <source>
        <dbReference type="ARBA" id="ARBA00023242"/>
    </source>
</evidence>
<reference evidence="7" key="2">
    <citation type="submission" date="2024-02" db="EMBL/GenBank/DDBJ databases">
        <title>Comparative genomics of Cryptococcus and Kwoniella reveals pathogenesis evolution and contrasting modes of karyotype evolution via chromosome fusion or intercentromeric recombination.</title>
        <authorList>
            <person name="Coelho M.A."/>
            <person name="David-Palma M."/>
            <person name="Shea T."/>
            <person name="Bowers K."/>
            <person name="McGinley-Smith S."/>
            <person name="Mohammad A.W."/>
            <person name="Gnirke A."/>
            <person name="Yurkov A.M."/>
            <person name="Nowrousian M."/>
            <person name="Sun S."/>
            <person name="Cuomo C.A."/>
            <person name="Heitman J."/>
        </authorList>
    </citation>
    <scope>NUCLEOTIDE SEQUENCE</scope>
    <source>
        <strain evidence="7">CBS 10117</strain>
    </source>
</reference>
<evidence type="ECO:0000256" key="3">
    <source>
        <dbReference type="ARBA" id="ARBA00022771"/>
    </source>
</evidence>
<dbReference type="GO" id="GO:0008270">
    <property type="term" value="F:zinc ion binding"/>
    <property type="evidence" value="ECO:0007669"/>
    <property type="project" value="UniProtKB-KW"/>
</dbReference>
<comment type="subcellular location">
    <subcellularLocation>
        <location evidence="1">Nucleus</location>
    </subcellularLocation>
</comment>
<evidence type="ECO:0000256" key="4">
    <source>
        <dbReference type="ARBA" id="ARBA00022833"/>
    </source>
</evidence>
<evidence type="ECO:0000256" key="6">
    <source>
        <dbReference type="SAM" id="MobiDB-lite"/>
    </source>
</evidence>
<feature type="compositionally biased region" description="Pro residues" evidence="6">
    <location>
        <begin position="104"/>
        <end position="121"/>
    </location>
</feature>
<protein>
    <submittedName>
        <fullName evidence="7">Uncharacterized protein</fullName>
    </submittedName>
</protein>
<organism evidence="7 8">
    <name type="scientific">Kwoniella dejecticola CBS 10117</name>
    <dbReference type="NCBI Taxonomy" id="1296121"/>
    <lineage>
        <taxon>Eukaryota</taxon>
        <taxon>Fungi</taxon>
        <taxon>Dikarya</taxon>
        <taxon>Basidiomycota</taxon>
        <taxon>Agaricomycotina</taxon>
        <taxon>Tremellomycetes</taxon>
        <taxon>Tremellales</taxon>
        <taxon>Cryptococcaceae</taxon>
        <taxon>Kwoniella</taxon>
    </lineage>
</organism>
<accession>A0AAJ8KYP6</accession>
<evidence type="ECO:0000313" key="7">
    <source>
        <dbReference type="EMBL" id="WWC65840.1"/>
    </source>
</evidence>
<proteinExistence type="predicted"/>
<feature type="compositionally biased region" description="Polar residues" evidence="6">
    <location>
        <begin position="123"/>
        <end position="135"/>
    </location>
</feature>
<dbReference type="AlphaFoldDB" id="A0AAJ8KYP6"/>
<dbReference type="PANTHER" id="PTHR23215:SF0">
    <property type="entry name" value="BUB3-INTERACTING AND GLEBS MOTIF-CONTAINING PROTEIN ZNF207"/>
    <property type="match status" value="1"/>
</dbReference>
<dbReference type="PANTHER" id="PTHR23215">
    <property type="entry name" value="ZINC FINGER PROTEIN 207"/>
    <property type="match status" value="1"/>
</dbReference>
<dbReference type="GO" id="GO:0005634">
    <property type="term" value="C:nucleus"/>
    <property type="evidence" value="ECO:0007669"/>
    <property type="project" value="UniProtKB-SubCell"/>
</dbReference>
<keyword evidence="2" id="KW-0479">Metal-binding</keyword>
<keyword evidence="8" id="KW-1185">Reference proteome</keyword>
<evidence type="ECO:0000256" key="2">
    <source>
        <dbReference type="ARBA" id="ARBA00022723"/>
    </source>
</evidence>
<keyword evidence="5" id="KW-0539">Nucleus</keyword>
<dbReference type="GeneID" id="90830196"/>